<evidence type="ECO:0000256" key="6">
    <source>
        <dbReference type="ARBA" id="ARBA00022747"/>
    </source>
</evidence>
<comment type="catalytic activity">
    <reaction evidence="8">
        <text>a 2'-deoxycytidine in DNA + S-adenosyl-L-methionine = an N(4)-methyl-2'-deoxycytidine in DNA + S-adenosyl-L-homocysteine + H(+)</text>
        <dbReference type="Rhea" id="RHEA:16857"/>
        <dbReference type="Rhea" id="RHEA-COMP:11369"/>
        <dbReference type="Rhea" id="RHEA-COMP:13674"/>
        <dbReference type="ChEBI" id="CHEBI:15378"/>
        <dbReference type="ChEBI" id="CHEBI:57856"/>
        <dbReference type="ChEBI" id="CHEBI:59789"/>
        <dbReference type="ChEBI" id="CHEBI:85452"/>
        <dbReference type="ChEBI" id="CHEBI:137933"/>
        <dbReference type="EC" id="2.1.1.113"/>
    </reaction>
</comment>
<dbReference type="EC" id="2.1.1.113" evidence="2"/>
<keyword evidence="11" id="KW-1185">Reference proteome</keyword>
<dbReference type="InterPro" id="IPR029063">
    <property type="entry name" value="SAM-dependent_MTases_sf"/>
</dbReference>
<reference evidence="10 11" key="1">
    <citation type="submission" date="2015-07" db="EMBL/GenBank/DDBJ databases">
        <title>Draft genome of Bellilinea caldifistulae DSM 17877.</title>
        <authorList>
            <person name="Hemp J."/>
            <person name="Ward L.M."/>
            <person name="Pace L.A."/>
            <person name="Fischer W.W."/>
        </authorList>
    </citation>
    <scope>NUCLEOTIDE SEQUENCE [LARGE SCALE GENOMIC DNA]</scope>
    <source>
        <strain evidence="10 11">GOMI-1</strain>
    </source>
</reference>
<evidence type="ECO:0000256" key="5">
    <source>
        <dbReference type="ARBA" id="ARBA00022691"/>
    </source>
</evidence>
<dbReference type="RefSeq" id="WP_061913014.1">
    <property type="nucleotide sequence ID" value="NZ_DF967971.1"/>
</dbReference>
<evidence type="ECO:0000256" key="4">
    <source>
        <dbReference type="ARBA" id="ARBA00022679"/>
    </source>
</evidence>
<organism evidence="10 11">
    <name type="scientific">Bellilinea caldifistulae</name>
    <dbReference type="NCBI Taxonomy" id="360411"/>
    <lineage>
        <taxon>Bacteria</taxon>
        <taxon>Bacillati</taxon>
        <taxon>Chloroflexota</taxon>
        <taxon>Anaerolineae</taxon>
        <taxon>Anaerolineales</taxon>
        <taxon>Anaerolineaceae</taxon>
        <taxon>Bellilinea</taxon>
    </lineage>
</organism>
<evidence type="ECO:0000256" key="8">
    <source>
        <dbReference type="ARBA" id="ARBA00049120"/>
    </source>
</evidence>
<dbReference type="InterPro" id="IPR002941">
    <property type="entry name" value="DNA_methylase_N4/N6"/>
</dbReference>
<protein>
    <recommendedName>
        <fullName evidence="2">site-specific DNA-methyltransferase (cytosine-N(4)-specific)</fullName>
        <ecNumber evidence="2">2.1.1.113</ecNumber>
    </recommendedName>
</protein>
<evidence type="ECO:0000256" key="7">
    <source>
        <dbReference type="ARBA" id="ARBA00023125"/>
    </source>
</evidence>
<comment type="caution">
    <text evidence="10">The sequence shown here is derived from an EMBL/GenBank/DDBJ whole genome shotgun (WGS) entry which is preliminary data.</text>
</comment>
<keyword evidence="3" id="KW-0489">Methyltransferase</keyword>
<dbReference type="Proteomes" id="UP000050514">
    <property type="component" value="Unassembled WGS sequence"/>
</dbReference>
<evidence type="ECO:0000313" key="11">
    <source>
        <dbReference type="Proteomes" id="UP000050514"/>
    </source>
</evidence>
<feature type="domain" description="DNA methylase N-4/N-6" evidence="9">
    <location>
        <begin position="40"/>
        <end position="107"/>
    </location>
</feature>
<name>A0A0P6XGN5_9CHLR</name>
<dbReference type="GO" id="GO:0015667">
    <property type="term" value="F:site-specific DNA-methyltransferase (cytosine-N4-specific) activity"/>
    <property type="evidence" value="ECO:0007669"/>
    <property type="project" value="UniProtKB-EC"/>
</dbReference>
<gene>
    <name evidence="10" type="ORF">AC812_00395</name>
</gene>
<dbReference type="InterPro" id="IPR017985">
    <property type="entry name" value="MeTrfase_CN4_CS"/>
</dbReference>
<keyword evidence="5" id="KW-0949">S-adenosyl-L-methionine</keyword>
<dbReference type="PROSITE" id="PS00093">
    <property type="entry name" value="N4_MTASE"/>
    <property type="match status" value="1"/>
</dbReference>
<dbReference type="Pfam" id="PF01555">
    <property type="entry name" value="N6_N4_Mtase"/>
    <property type="match status" value="1"/>
</dbReference>
<dbReference type="SUPFAM" id="SSF53335">
    <property type="entry name" value="S-adenosyl-L-methionine-dependent methyltransferases"/>
    <property type="match status" value="2"/>
</dbReference>
<comment type="similarity">
    <text evidence="1">Belongs to the N(4)/N(6)-methyltransferase family. N(4) subfamily.</text>
</comment>
<evidence type="ECO:0000256" key="1">
    <source>
        <dbReference type="ARBA" id="ARBA00010203"/>
    </source>
</evidence>
<dbReference type="Gene3D" id="3.40.50.150">
    <property type="entry name" value="Vaccinia Virus protein VP39"/>
    <property type="match status" value="2"/>
</dbReference>
<dbReference type="EMBL" id="LGHJ01000002">
    <property type="protein sequence ID" value="KPL78901.1"/>
    <property type="molecule type" value="Genomic_DNA"/>
</dbReference>
<keyword evidence="7" id="KW-0238">DNA-binding</keyword>
<keyword evidence="4" id="KW-0808">Transferase</keyword>
<sequence>MNTNFGQAWKMVVASSDIKKQLKTLSELLQGDLDFHQMQSSYASHNFHSFPAKFPPQLPHVFIQNLTDVGEIVLDPMNGSGTTVLEARLAKRIGIGLDIDPLALKISQVKTCSLKPLAVYETGLRLLKAARMMLDTSPEIIENYLQSRWDDETRQFVDYWFLKSVQRELASLRIQIEKIDDLALRRFFDVVFSGIIITKSGGVSMALDLAHTRPHRVKQVLDKNSQILFSEIEESQPPRSHWVKKYRSPFEEFEKKLKVNIRGLQEITSLPVYHILSDAQKIPLKDNIVDLIVTSPPYASNAIDYMRAHKFSLVWLGYSISSLSSKRSEYIGAESQPRTSAEVLPAYTQSVIVDISSLDKRKGMALERYYSEMKRVLTEIYRVLKPGKCAIVVVATSILRGRNTQTHLCLADIGKQLGFIVPEIGVRNLDRDKRMMPATLQNNSESQIQQRMHEEYVIGFYKPA</sequence>
<evidence type="ECO:0000256" key="2">
    <source>
        <dbReference type="ARBA" id="ARBA00012185"/>
    </source>
</evidence>
<keyword evidence="6" id="KW-0680">Restriction system</keyword>
<evidence type="ECO:0000313" key="10">
    <source>
        <dbReference type="EMBL" id="KPL78901.1"/>
    </source>
</evidence>
<evidence type="ECO:0000259" key="9">
    <source>
        <dbReference type="Pfam" id="PF01555"/>
    </source>
</evidence>
<dbReference type="GO" id="GO:0003677">
    <property type="term" value="F:DNA binding"/>
    <property type="evidence" value="ECO:0007669"/>
    <property type="project" value="UniProtKB-KW"/>
</dbReference>
<dbReference type="GO" id="GO:0009307">
    <property type="term" value="P:DNA restriction-modification system"/>
    <property type="evidence" value="ECO:0007669"/>
    <property type="project" value="UniProtKB-KW"/>
</dbReference>
<dbReference type="GO" id="GO:0008170">
    <property type="term" value="F:N-methyltransferase activity"/>
    <property type="evidence" value="ECO:0007669"/>
    <property type="project" value="InterPro"/>
</dbReference>
<proteinExistence type="inferred from homology"/>
<dbReference type="AlphaFoldDB" id="A0A0P6XGN5"/>
<dbReference type="STRING" id="360411.AC812_00395"/>
<accession>A0A0P6XGN5</accession>
<evidence type="ECO:0000256" key="3">
    <source>
        <dbReference type="ARBA" id="ARBA00022603"/>
    </source>
</evidence>
<dbReference type="GO" id="GO:0032259">
    <property type="term" value="P:methylation"/>
    <property type="evidence" value="ECO:0007669"/>
    <property type="project" value="UniProtKB-KW"/>
</dbReference>